<keyword evidence="3" id="KW-0902">Two-component regulatory system</keyword>
<dbReference type="Pfam" id="PF00158">
    <property type="entry name" value="Sigma54_activat"/>
    <property type="match status" value="1"/>
</dbReference>
<evidence type="ECO:0000256" key="5">
    <source>
        <dbReference type="ARBA" id="ARBA00023125"/>
    </source>
</evidence>
<dbReference type="InterPro" id="IPR002078">
    <property type="entry name" value="Sigma_54_int"/>
</dbReference>
<keyword evidence="1" id="KW-0547">Nucleotide-binding</keyword>
<keyword evidence="4" id="KW-0805">Transcription regulation</keyword>
<dbReference type="SMART" id="SM00382">
    <property type="entry name" value="AAA"/>
    <property type="match status" value="1"/>
</dbReference>
<dbReference type="Gene3D" id="1.10.8.60">
    <property type="match status" value="1"/>
</dbReference>
<keyword evidence="2" id="KW-0067">ATP-binding</keyword>
<evidence type="ECO:0000256" key="6">
    <source>
        <dbReference type="ARBA" id="ARBA00023159"/>
    </source>
</evidence>
<dbReference type="FunFam" id="3.40.50.300:FF:000006">
    <property type="entry name" value="DNA-binding transcriptional regulator NtrC"/>
    <property type="match status" value="1"/>
</dbReference>
<dbReference type="NCBIfam" id="TIGR02974">
    <property type="entry name" value="phageshock_pspF"/>
    <property type="match status" value="1"/>
</dbReference>
<feature type="domain" description="Sigma-54 factor interaction" evidence="8">
    <location>
        <begin position="60"/>
        <end position="290"/>
    </location>
</feature>
<evidence type="ECO:0000256" key="1">
    <source>
        <dbReference type="ARBA" id="ARBA00022741"/>
    </source>
</evidence>
<dbReference type="PROSITE" id="PS00688">
    <property type="entry name" value="SIGMA54_INTERACT_3"/>
    <property type="match status" value="1"/>
</dbReference>
<dbReference type="GO" id="GO:0006355">
    <property type="term" value="P:regulation of DNA-templated transcription"/>
    <property type="evidence" value="ECO:0007669"/>
    <property type="project" value="InterPro"/>
</dbReference>
<gene>
    <name evidence="9" type="ORF">SFOMI_0759</name>
</gene>
<reference evidence="9 10" key="2">
    <citation type="journal article" date="2013" name="Environ. Sci. Technol.">
        <title>The 4-tert-butylphenol-utilizing bacterium Sphingobium fuliginis OMI can degrade bisphenols via phenolic ring hydroxylation and meta-cleavage pathway.</title>
        <authorList>
            <person name="Ogata Y."/>
            <person name="Goda S."/>
            <person name="Toyama T."/>
            <person name="Sei K."/>
            <person name="Ike M."/>
        </authorList>
    </citation>
    <scope>NUCLEOTIDE SEQUENCE [LARGE SCALE GENOMIC DNA]</scope>
    <source>
        <strain evidence="9 10">OMI</strain>
    </source>
</reference>
<dbReference type="GO" id="GO:0000160">
    <property type="term" value="P:phosphorelay signal transduction system"/>
    <property type="evidence" value="ECO:0007669"/>
    <property type="project" value="UniProtKB-KW"/>
</dbReference>
<dbReference type="Gene3D" id="3.40.50.300">
    <property type="entry name" value="P-loop containing nucleotide triphosphate hydrolases"/>
    <property type="match status" value="1"/>
</dbReference>
<dbReference type="InterPro" id="IPR014317">
    <property type="entry name" value="Transcription_activator_PspF"/>
</dbReference>
<dbReference type="InterPro" id="IPR027417">
    <property type="entry name" value="P-loop_NTPase"/>
</dbReference>
<dbReference type="PANTHER" id="PTHR32071:SF38">
    <property type="entry name" value="PSP OPERON TRANSCRIPTIONAL ACTIVATOR"/>
    <property type="match status" value="1"/>
</dbReference>
<comment type="caution">
    <text evidence="9">The sequence shown here is derived from an EMBL/GenBank/DDBJ whole genome shotgun (WGS) entry which is preliminary data.</text>
</comment>
<keyword evidence="6" id="KW-0010">Activator</keyword>
<organism evidence="9 10">
    <name type="scientific">Sphingobium fuliginis (strain ATCC 27551)</name>
    <dbReference type="NCBI Taxonomy" id="336203"/>
    <lineage>
        <taxon>Bacteria</taxon>
        <taxon>Pseudomonadati</taxon>
        <taxon>Pseudomonadota</taxon>
        <taxon>Alphaproteobacteria</taxon>
        <taxon>Sphingomonadales</taxon>
        <taxon>Sphingomonadaceae</taxon>
        <taxon>Sphingobium</taxon>
    </lineage>
</organism>
<sequence>MAFVDVPLDASAASLSDFAEAVPICGNGGISRFFTIVRILGLPKDGKFHHKLGMEKNTQFVGQSLAFLDAVEQAGRAAELNRPVLVIGERGTGKELIAERLHHLSPRWDEPLIVMNCAALPETLIEAELFGHEQGAFTGAARARAGRFEEADGGTLFLDELGTLSMAAQERLLRVIEYGEVTRIGASKPMTVDVRIVAATNEDLPAAADAGRFRPDLLDRLSFEVITLPPLRAREGDVAVLADHFGRRMAAEIGWPQWPGFSAACMAELEAHDWPGNVRELRNVVERAVYRWNEPGRPVAAIVFDPFASPWKPKALMPARVEAEAGPSAVQIANGHDAITDLKSAVDAHEAAIVRAALERYRYNQRATAKGLGLTYDQLRHCMKKHGLSAG</sequence>
<evidence type="ECO:0000256" key="4">
    <source>
        <dbReference type="ARBA" id="ARBA00023015"/>
    </source>
</evidence>
<dbReference type="InterPro" id="IPR025944">
    <property type="entry name" value="Sigma_54_int_dom_CS"/>
</dbReference>
<evidence type="ECO:0000256" key="2">
    <source>
        <dbReference type="ARBA" id="ARBA00022840"/>
    </source>
</evidence>
<protein>
    <submittedName>
        <fullName evidence="9">Psp operon transcriptional activator</fullName>
    </submittedName>
</protein>
<dbReference type="Proteomes" id="UP000221538">
    <property type="component" value="Unassembled WGS sequence"/>
</dbReference>
<dbReference type="Gene3D" id="1.10.10.60">
    <property type="entry name" value="Homeodomain-like"/>
    <property type="match status" value="1"/>
</dbReference>
<dbReference type="AlphaFoldDB" id="A0A292ZBB3"/>
<dbReference type="Pfam" id="PF25601">
    <property type="entry name" value="AAA_lid_14"/>
    <property type="match status" value="1"/>
</dbReference>
<dbReference type="InterPro" id="IPR058031">
    <property type="entry name" value="AAA_lid_NorR"/>
</dbReference>
<evidence type="ECO:0000256" key="3">
    <source>
        <dbReference type="ARBA" id="ARBA00023012"/>
    </source>
</evidence>
<evidence type="ECO:0000313" key="10">
    <source>
        <dbReference type="Proteomes" id="UP000221538"/>
    </source>
</evidence>
<dbReference type="GO" id="GO:0043565">
    <property type="term" value="F:sequence-specific DNA binding"/>
    <property type="evidence" value="ECO:0007669"/>
    <property type="project" value="InterPro"/>
</dbReference>
<name>A0A292ZBB3_SPHSA</name>
<proteinExistence type="predicted"/>
<dbReference type="PRINTS" id="PR01590">
    <property type="entry name" value="HTHFIS"/>
</dbReference>
<keyword evidence="7" id="KW-0804">Transcription</keyword>
<accession>A0A292ZBB3</accession>
<dbReference type="InterPro" id="IPR003593">
    <property type="entry name" value="AAA+_ATPase"/>
</dbReference>
<evidence type="ECO:0000256" key="7">
    <source>
        <dbReference type="ARBA" id="ARBA00023163"/>
    </source>
</evidence>
<dbReference type="SUPFAM" id="SSF46689">
    <property type="entry name" value="Homeodomain-like"/>
    <property type="match status" value="1"/>
</dbReference>
<dbReference type="EMBL" id="BEWI01000030">
    <property type="protein sequence ID" value="GAY20236.1"/>
    <property type="molecule type" value="Genomic_DNA"/>
</dbReference>
<keyword evidence="5" id="KW-0238">DNA-binding</keyword>
<dbReference type="GO" id="GO:0005524">
    <property type="term" value="F:ATP binding"/>
    <property type="evidence" value="ECO:0007669"/>
    <property type="project" value="UniProtKB-KW"/>
</dbReference>
<evidence type="ECO:0000313" key="9">
    <source>
        <dbReference type="EMBL" id="GAY20236.1"/>
    </source>
</evidence>
<dbReference type="InterPro" id="IPR025943">
    <property type="entry name" value="Sigma_54_int_dom_ATP-bd_2"/>
</dbReference>
<dbReference type="PANTHER" id="PTHR32071">
    <property type="entry name" value="TRANSCRIPTIONAL REGULATORY PROTEIN"/>
    <property type="match status" value="1"/>
</dbReference>
<dbReference type="Pfam" id="PF02954">
    <property type="entry name" value="HTH_8"/>
    <property type="match status" value="1"/>
</dbReference>
<dbReference type="PROSITE" id="PS00676">
    <property type="entry name" value="SIGMA54_INTERACT_2"/>
    <property type="match status" value="1"/>
</dbReference>
<reference evidence="9 10" key="1">
    <citation type="journal article" date="2013" name="Biodegradation">
        <title>Occurrence of 4-tert-butylphenol (4-t-BP) biodegradation in an aquatic sample caused by the presence of Spirodela polyrrhiza and isolation of a 4-t-BP-utilizing bacterium.</title>
        <authorList>
            <person name="Ogata Y."/>
            <person name="Toyama T."/>
            <person name="Yu N."/>
            <person name="Wang X."/>
            <person name="Sei K."/>
            <person name="Ike M."/>
        </authorList>
    </citation>
    <scope>NUCLEOTIDE SEQUENCE [LARGE SCALE GENOMIC DNA]</scope>
    <source>
        <strain evidence="9 10">OMI</strain>
    </source>
</reference>
<evidence type="ECO:0000259" key="8">
    <source>
        <dbReference type="PROSITE" id="PS50045"/>
    </source>
</evidence>
<dbReference type="InterPro" id="IPR009057">
    <property type="entry name" value="Homeodomain-like_sf"/>
</dbReference>
<dbReference type="SUPFAM" id="SSF52540">
    <property type="entry name" value="P-loop containing nucleoside triphosphate hydrolases"/>
    <property type="match status" value="1"/>
</dbReference>
<dbReference type="CDD" id="cd00009">
    <property type="entry name" value="AAA"/>
    <property type="match status" value="1"/>
</dbReference>
<dbReference type="PROSITE" id="PS50045">
    <property type="entry name" value="SIGMA54_INTERACT_4"/>
    <property type="match status" value="1"/>
</dbReference>
<dbReference type="InterPro" id="IPR002197">
    <property type="entry name" value="HTH_Fis"/>
</dbReference>